<proteinExistence type="predicted"/>
<evidence type="ECO:0000313" key="2">
    <source>
        <dbReference type="Proteomes" id="UP000184073"/>
    </source>
</evidence>
<dbReference type="RefSeq" id="XP_040663753.1">
    <property type="nucleotide sequence ID" value="XM_040818223.1"/>
</dbReference>
<sequence length="283" mass="33013">MAAQGRTRNHDFFALPSTTVEYEYQGKQHLLDVVERTRETSWKETHIIFTGLDPQTFEHEIENTDCRRINQSFDTYLPQFGLLLLEMPASDVHETTSNRLNLMIMEALPRRLRRALSMRGETGYQSATRQKCADQAYVPKRLPSGRSNHWPSMVIECGWSETRAKLERDCRWWLHDSDGDVKIALSISVHMRRKQIIIQKWESFQLQTRAGQAQTGERLAQTIVLSQVRDHPIRLTGPPLRLEFDKVFLRQPLPTQGEHDIEITAEDLRFLAQDIWQVHPNVE</sequence>
<reference evidence="2" key="1">
    <citation type="journal article" date="2017" name="Genome Biol.">
        <title>Comparative genomics reveals high biological diversity and specific adaptations in the industrially and medically important fungal genus Aspergillus.</title>
        <authorList>
            <person name="de Vries R.P."/>
            <person name="Riley R."/>
            <person name="Wiebenga A."/>
            <person name="Aguilar-Osorio G."/>
            <person name="Amillis S."/>
            <person name="Uchima C.A."/>
            <person name="Anderluh G."/>
            <person name="Asadollahi M."/>
            <person name="Askin M."/>
            <person name="Barry K."/>
            <person name="Battaglia E."/>
            <person name="Bayram O."/>
            <person name="Benocci T."/>
            <person name="Braus-Stromeyer S.A."/>
            <person name="Caldana C."/>
            <person name="Canovas D."/>
            <person name="Cerqueira G.C."/>
            <person name="Chen F."/>
            <person name="Chen W."/>
            <person name="Choi C."/>
            <person name="Clum A."/>
            <person name="Dos Santos R.A."/>
            <person name="Damasio A.R."/>
            <person name="Diallinas G."/>
            <person name="Emri T."/>
            <person name="Fekete E."/>
            <person name="Flipphi M."/>
            <person name="Freyberg S."/>
            <person name="Gallo A."/>
            <person name="Gournas C."/>
            <person name="Habgood R."/>
            <person name="Hainaut M."/>
            <person name="Harispe M.L."/>
            <person name="Henrissat B."/>
            <person name="Hilden K.S."/>
            <person name="Hope R."/>
            <person name="Hossain A."/>
            <person name="Karabika E."/>
            <person name="Karaffa L."/>
            <person name="Karanyi Z."/>
            <person name="Krasevec N."/>
            <person name="Kuo A."/>
            <person name="Kusch H."/>
            <person name="LaButti K."/>
            <person name="Lagendijk E.L."/>
            <person name="Lapidus A."/>
            <person name="Levasseur A."/>
            <person name="Lindquist E."/>
            <person name="Lipzen A."/>
            <person name="Logrieco A.F."/>
            <person name="MacCabe A."/>
            <person name="Maekelae M.R."/>
            <person name="Malavazi I."/>
            <person name="Melin P."/>
            <person name="Meyer V."/>
            <person name="Mielnichuk N."/>
            <person name="Miskei M."/>
            <person name="Molnar A.P."/>
            <person name="Mule G."/>
            <person name="Ngan C.Y."/>
            <person name="Orejas M."/>
            <person name="Orosz E."/>
            <person name="Ouedraogo J.P."/>
            <person name="Overkamp K.M."/>
            <person name="Park H.-S."/>
            <person name="Perrone G."/>
            <person name="Piumi F."/>
            <person name="Punt P.J."/>
            <person name="Ram A.F."/>
            <person name="Ramon A."/>
            <person name="Rauscher S."/>
            <person name="Record E."/>
            <person name="Riano-Pachon D.M."/>
            <person name="Robert V."/>
            <person name="Roehrig J."/>
            <person name="Ruller R."/>
            <person name="Salamov A."/>
            <person name="Salih N.S."/>
            <person name="Samson R.A."/>
            <person name="Sandor E."/>
            <person name="Sanguinetti M."/>
            <person name="Schuetze T."/>
            <person name="Sepcic K."/>
            <person name="Shelest E."/>
            <person name="Sherlock G."/>
            <person name="Sophianopoulou V."/>
            <person name="Squina F.M."/>
            <person name="Sun H."/>
            <person name="Susca A."/>
            <person name="Todd R.B."/>
            <person name="Tsang A."/>
            <person name="Unkles S.E."/>
            <person name="van de Wiele N."/>
            <person name="van Rossen-Uffink D."/>
            <person name="Oliveira J.V."/>
            <person name="Vesth T.C."/>
            <person name="Visser J."/>
            <person name="Yu J.-H."/>
            <person name="Zhou M."/>
            <person name="Andersen M.R."/>
            <person name="Archer D.B."/>
            <person name="Baker S.E."/>
            <person name="Benoit I."/>
            <person name="Brakhage A.A."/>
            <person name="Braus G.H."/>
            <person name="Fischer R."/>
            <person name="Frisvad J.C."/>
            <person name="Goldman G.H."/>
            <person name="Houbraken J."/>
            <person name="Oakley B."/>
            <person name="Pocsi I."/>
            <person name="Scazzocchio C."/>
            <person name="Seiboth B."/>
            <person name="vanKuyk P.A."/>
            <person name="Wortman J."/>
            <person name="Dyer P.S."/>
            <person name="Grigoriev I.V."/>
        </authorList>
    </citation>
    <scope>NUCLEOTIDE SEQUENCE [LARGE SCALE GENOMIC DNA]</scope>
    <source>
        <strain evidence="2">CBS 583.65</strain>
    </source>
</reference>
<dbReference type="AlphaFoldDB" id="A0A1L9P8X6"/>
<dbReference type="EMBL" id="KV878126">
    <property type="protein sequence ID" value="OJI97990.1"/>
    <property type="molecule type" value="Genomic_DNA"/>
</dbReference>
<protein>
    <submittedName>
        <fullName evidence="1">Uncharacterized protein</fullName>
    </submittedName>
</protein>
<keyword evidence="2" id="KW-1185">Reference proteome</keyword>
<dbReference type="Proteomes" id="UP000184073">
    <property type="component" value="Unassembled WGS sequence"/>
</dbReference>
<evidence type="ECO:0000313" key="1">
    <source>
        <dbReference type="EMBL" id="OJI97990.1"/>
    </source>
</evidence>
<name>A0A1L9P8X6_ASPVE</name>
<dbReference type="VEuPathDB" id="FungiDB:ASPVEDRAFT_880478"/>
<organism evidence="1 2">
    <name type="scientific">Aspergillus versicolor CBS 583.65</name>
    <dbReference type="NCBI Taxonomy" id="1036611"/>
    <lineage>
        <taxon>Eukaryota</taxon>
        <taxon>Fungi</taxon>
        <taxon>Dikarya</taxon>
        <taxon>Ascomycota</taxon>
        <taxon>Pezizomycotina</taxon>
        <taxon>Eurotiomycetes</taxon>
        <taxon>Eurotiomycetidae</taxon>
        <taxon>Eurotiales</taxon>
        <taxon>Aspergillaceae</taxon>
        <taxon>Aspergillus</taxon>
        <taxon>Aspergillus subgen. Nidulantes</taxon>
    </lineage>
</organism>
<gene>
    <name evidence="1" type="ORF">ASPVEDRAFT_880478</name>
</gene>
<accession>A0A1L9P8X6</accession>
<dbReference type="GeneID" id="63733734"/>
<dbReference type="OrthoDB" id="76567at2759"/>